<dbReference type="AlphaFoldDB" id="A0A2S2PEU3"/>
<feature type="domain" description="DUF4371" evidence="2">
    <location>
        <begin position="166"/>
        <end position="308"/>
    </location>
</feature>
<gene>
    <name evidence="3" type="primary">PRKRIR_21</name>
    <name evidence="3" type="ORF">g.23751</name>
</gene>
<dbReference type="InterPro" id="IPR052958">
    <property type="entry name" value="IFN-induced_PKR_regulator"/>
</dbReference>
<dbReference type="PANTHER" id="PTHR46289:SF14">
    <property type="entry name" value="DUF4371 DOMAIN-CONTAINING PROTEIN"/>
    <property type="match status" value="1"/>
</dbReference>
<dbReference type="EMBL" id="GGMR01015306">
    <property type="protein sequence ID" value="MBY27925.1"/>
    <property type="molecule type" value="Transcribed_RNA"/>
</dbReference>
<protein>
    <submittedName>
        <fullName evidence="3">Repressor of the inhibitor of the protein kinase</fullName>
    </submittedName>
</protein>
<dbReference type="Pfam" id="PF14291">
    <property type="entry name" value="DUF4371"/>
    <property type="match status" value="1"/>
</dbReference>
<keyword evidence="3" id="KW-0418">Kinase</keyword>
<dbReference type="InterPro" id="IPR025398">
    <property type="entry name" value="DUF4371"/>
</dbReference>
<feature type="compositionally biased region" description="Basic residues" evidence="1">
    <location>
        <begin position="554"/>
        <end position="563"/>
    </location>
</feature>
<dbReference type="PANTHER" id="PTHR46289">
    <property type="entry name" value="52 KDA REPRESSOR OF THE INHIBITOR OF THE PROTEIN KINASE-LIKE PROTEIN-RELATED"/>
    <property type="match status" value="1"/>
</dbReference>
<evidence type="ECO:0000256" key="1">
    <source>
        <dbReference type="SAM" id="MobiDB-lite"/>
    </source>
</evidence>
<evidence type="ECO:0000313" key="3">
    <source>
        <dbReference type="EMBL" id="MBY27925.1"/>
    </source>
</evidence>
<evidence type="ECO:0000259" key="2">
    <source>
        <dbReference type="Pfam" id="PF14291"/>
    </source>
</evidence>
<name>A0A2S2PEU3_SCHGA</name>
<dbReference type="GO" id="GO:0016301">
    <property type="term" value="F:kinase activity"/>
    <property type="evidence" value="ECO:0007669"/>
    <property type="project" value="UniProtKB-KW"/>
</dbReference>
<keyword evidence="3" id="KW-0808">Transferase</keyword>
<dbReference type="InterPro" id="IPR012337">
    <property type="entry name" value="RNaseH-like_sf"/>
</dbReference>
<reference evidence="3" key="1">
    <citation type="submission" date="2018-04" db="EMBL/GenBank/DDBJ databases">
        <title>Transcriptome of Schizaphis graminum biotype I.</title>
        <authorList>
            <person name="Scully E.D."/>
            <person name="Geib S.M."/>
            <person name="Palmer N.A."/>
            <person name="Koch K."/>
            <person name="Bradshaw J."/>
            <person name="Heng-Moss T."/>
            <person name="Sarath G."/>
        </authorList>
    </citation>
    <scope>NUCLEOTIDE SEQUENCE</scope>
</reference>
<accession>A0A2S2PEU3</accession>
<dbReference type="SUPFAM" id="SSF53098">
    <property type="entry name" value="Ribonuclease H-like"/>
    <property type="match status" value="1"/>
</dbReference>
<sequence>MDVGLFSCGNVQIDDHLRLNVIQNSSVPTSNFEYPYSVHVKNGKEGKRFLRENHFKNYPWLAYSISKEGLFCKICVLFKESNLGGKHKTENLKTLVTTPLKKFSKLLGKDGFLEVHQNNLYHKYALQRADQFKSTILNPEKNILNLVNADRLKKITENRERLKPIIQSIMFLGKQNIPLRGHRDDGALFANDNHHKMKNEENFRELLRYRVKSGDKILEQHLLTTHSKATYISSNVQNQLIDCFKEEIQSEIIKEIKENRFYSIMFDETTDLSHVSQMSLVLRYVVNDKIKENFIEFIDCHQEAYSKLDSSENIEPKLSGEHLGQIVIDLLKKFSLELHDCIGITTDGCSVMTSKARGAVQHIQKFAKNAIYSPCANHALNLCISKSSTVQFVRNSVGIIKEVVAFFNSSSKRNFVLKSILKNHSLKTVCETRWIDRHDSILLFTSSFSDILVALSTVSEWSESESATKAKILISALENCEFILTLFTLTNILSITLPISKCLQGKERDFISATDSIQLVLDNLTDKRTNCSQYFNKIYKEASELMKKHDVVTKHPRISKRQTQRPNPPSNSPEEYYMRSLYIPLLDNIIEDIKERFKNNKNKIFLTLMGIVPCYLKDFTPTKIESLTEDILEEFGFLNIQKEVLRAELELWKSKWVFESRYLT</sequence>
<organism evidence="3">
    <name type="scientific">Schizaphis graminum</name>
    <name type="common">Green bug aphid</name>
    <dbReference type="NCBI Taxonomy" id="13262"/>
    <lineage>
        <taxon>Eukaryota</taxon>
        <taxon>Metazoa</taxon>
        <taxon>Ecdysozoa</taxon>
        <taxon>Arthropoda</taxon>
        <taxon>Hexapoda</taxon>
        <taxon>Insecta</taxon>
        <taxon>Pterygota</taxon>
        <taxon>Neoptera</taxon>
        <taxon>Paraneoptera</taxon>
        <taxon>Hemiptera</taxon>
        <taxon>Sternorrhyncha</taxon>
        <taxon>Aphidomorpha</taxon>
        <taxon>Aphidoidea</taxon>
        <taxon>Aphididae</taxon>
        <taxon>Aphidini</taxon>
        <taxon>Schizaphis</taxon>
    </lineage>
</organism>
<feature type="region of interest" description="Disordered" evidence="1">
    <location>
        <begin position="553"/>
        <end position="573"/>
    </location>
</feature>
<proteinExistence type="predicted"/>